<evidence type="ECO:0000259" key="3">
    <source>
        <dbReference type="Pfam" id="PF01471"/>
    </source>
</evidence>
<feature type="region of interest" description="Disordered" evidence="1">
    <location>
        <begin position="467"/>
        <end position="489"/>
    </location>
</feature>
<gene>
    <name evidence="4" type="ORF">COU16_00370</name>
</gene>
<accession>A0A2H0UEJ4</accession>
<comment type="caution">
    <text evidence="4">The sequence shown here is derived from an EMBL/GenBank/DDBJ whole genome shotgun (WGS) entry which is preliminary data.</text>
</comment>
<feature type="signal peptide" evidence="2">
    <location>
        <begin position="1"/>
        <end position="30"/>
    </location>
</feature>
<reference evidence="5" key="1">
    <citation type="submission" date="2017-09" db="EMBL/GenBank/DDBJ databases">
        <title>Depth-based differentiation of microbial function through sediment-hosted aquifers and enrichment of novel symbionts in the deep terrestrial subsurface.</title>
        <authorList>
            <person name="Probst A.J."/>
            <person name="Ladd B."/>
            <person name="Jarett J.K."/>
            <person name="Geller-Mcgrath D.E."/>
            <person name="Sieber C.M.K."/>
            <person name="Emerson J.B."/>
            <person name="Anantharaman K."/>
            <person name="Thomas B.C."/>
            <person name="Malmstrom R."/>
            <person name="Stieglmeier M."/>
            <person name="Klingl A."/>
            <person name="Woyke T."/>
            <person name="Ryan C.M."/>
            <person name="Banfield J.F."/>
        </authorList>
    </citation>
    <scope>NUCLEOTIDE SEQUENCE [LARGE SCALE GENOMIC DNA]</scope>
</reference>
<sequence>MSITNTLVAKLAVAFVAVSMLATLAMPAKAATVDELQALIAQLQAQISALTGSGGASAAECTFTGSLTVGSQGAQVTCLQQYLVAANHLTMPTGVSYGYFGPLTQAAVAAWQAANGVAPAVGYFGPISQAKYAMVAGTTGGTGTGSTGSVTLNGKFGTIASVTNLSQYNNEEVGEDESDVKVLGMDVEAADDGDIQLTAMSISFNTNSNSGSTRLNRYVDSVSVWQGSTEVATIDVDDFTKGNNNVYTKTAALKSAVVRAGDTEKFYVTVTAKSNLDSTDIAGDAITVDVDSIRVLDGSGVTINDTTSNGADVAMNFVSFSTSADTELKISTASDTPNAGVVVIDDSSNTDDVVLLKGKIKLDGSSDVTIDEFPVTLTTVGGANVTAVTGSLKLVLDGEEYTESVSITGSTLVGTVTFDNLDFDMSAGDTIEFEVLADINDIDAGNLDEGDTLTASVTSTNRDYIDAENEEGDQLSDSTEKSGTATGEAQEFRTSGIQLKLISATTSSTAGNSASDDLGTFTIKYSVTAIGDTAYVSSLADAQLTGVTTGYTTAHADRAGTATVGGVSTVLVNVTDATLTSVGLYQIEEGSTETFELTTTVQLPTAGQAGSFRVALGGVSWDTDSTDPTPDNAYTSDLDTFKTSYLGLN</sequence>
<dbReference type="InterPro" id="IPR036366">
    <property type="entry name" value="PGBDSf"/>
</dbReference>
<dbReference type="Proteomes" id="UP000229344">
    <property type="component" value="Unassembled WGS sequence"/>
</dbReference>
<dbReference type="Pfam" id="PF01471">
    <property type="entry name" value="PG_binding_1"/>
    <property type="match status" value="1"/>
</dbReference>
<feature type="domain" description="Peptidoglycan binding-like" evidence="3">
    <location>
        <begin position="72"/>
        <end position="118"/>
    </location>
</feature>
<evidence type="ECO:0000313" key="5">
    <source>
        <dbReference type="Proteomes" id="UP000229344"/>
    </source>
</evidence>
<protein>
    <recommendedName>
        <fullName evidence="3">Peptidoglycan binding-like domain-containing protein</fullName>
    </recommendedName>
</protein>
<evidence type="ECO:0000256" key="1">
    <source>
        <dbReference type="SAM" id="MobiDB-lite"/>
    </source>
</evidence>
<dbReference type="InterPro" id="IPR002477">
    <property type="entry name" value="Peptidoglycan-bd-like"/>
</dbReference>
<evidence type="ECO:0000313" key="4">
    <source>
        <dbReference type="EMBL" id="PIR84829.1"/>
    </source>
</evidence>
<dbReference type="AlphaFoldDB" id="A0A2H0UEJ4"/>
<dbReference type="Gene3D" id="1.10.101.10">
    <property type="entry name" value="PGBD-like superfamily/PGBD"/>
    <property type="match status" value="1"/>
</dbReference>
<evidence type="ECO:0000256" key="2">
    <source>
        <dbReference type="SAM" id="SignalP"/>
    </source>
</evidence>
<organism evidence="4 5">
    <name type="scientific">Candidatus Kaiserbacteria bacterium CG10_big_fil_rev_8_21_14_0_10_47_16</name>
    <dbReference type="NCBI Taxonomy" id="1974608"/>
    <lineage>
        <taxon>Bacteria</taxon>
        <taxon>Candidatus Kaiseribacteriota</taxon>
    </lineage>
</organism>
<feature type="chain" id="PRO_5013816396" description="Peptidoglycan binding-like domain-containing protein" evidence="2">
    <location>
        <begin position="31"/>
        <end position="649"/>
    </location>
</feature>
<feature type="compositionally biased region" description="Polar residues" evidence="1">
    <location>
        <begin position="475"/>
        <end position="489"/>
    </location>
</feature>
<proteinExistence type="predicted"/>
<dbReference type="EMBL" id="PFBI01000003">
    <property type="protein sequence ID" value="PIR84829.1"/>
    <property type="molecule type" value="Genomic_DNA"/>
</dbReference>
<name>A0A2H0UEJ4_9BACT</name>
<keyword evidence="2" id="KW-0732">Signal</keyword>
<dbReference type="SUPFAM" id="SSF47090">
    <property type="entry name" value="PGBD-like"/>
    <property type="match status" value="1"/>
</dbReference>
<dbReference type="InterPro" id="IPR036365">
    <property type="entry name" value="PGBD-like_sf"/>
</dbReference>